<dbReference type="Proteomes" id="UP000638560">
    <property type="component" value="Unassembled WGS sequence"/>
</dbReference>
<organism evidence="3 4">
    <name type="scientific">Plantactinospora alkalitolerans</name>
    <dbReference type="NCBI Taxonomy" id="2789879"/>
    <lineage>
        <taxon>Bacteria</taxon>
        <taxon>Bacillati</taxon>
        <taxon>Actinomycetota</taxon>
        <taxon>Actinomycetes</taxon>
        <taxon>Micromonosporales</taxon>
        <taxon>Micromonosporaceae</taxon>
        <taxon>Plantactinospora</taxon>
    </lineage>
</organism>
<reference evidence="3 4" key="1">
    <citation type="submission" date="2020-11" db="EMBL/GenBank/DDBJ databases">
        <title>A novel isolate from a Black sea contaminated sediment with potential to produce alkanes: Plantactinospora alkalitolerans sp. nov.</title>
        <authorList>
            <person name="Carro L."/>
            <person name="Veyisoglu A."/>
            <person name="Guven K."/>
            <person name="Schumann P."/>
            <person name="Klenk H.-P."/>
            <person name="Sahin N."/>
        </authorList>
    </citation>
    <scope>NUCLEOTIDE SEQUENCE [LARGE SCALE GENOMIC DNA]</scope>
    <source>
        <strain evidence="3 4">S1510</strain>
    </source>
</reference>
<feature type="compositionally biased region" description="Low complexity" evidence="1">
    <location>
        <begin position="21"/>
        <end position="30"/>
    </location>
</feature>
<dbReference type="EMBL" id="JADPUN010000133">
    <property type="protein sequence ID" value="MBF9129779.1"/>
    <property type="molecule type" value="Genomic_DNA"/>
</dbReference>
<evidence type="ECO:0000256" key="1">
    <source>
        <dbReference type="SAM" id="MobiDB-lite"/>
    </source>
</evidence>
<feature type="transmembrane region" description="Helical" evidence="2">
    <location>
        <begin position="105"/>
        <end position="125"/>
    </location>
</feature>
<evidence type="ECO:0000313" key="3">
    <source>
        <dbReference type="EMBL" id="MBF9129779.1"/>
    </source>
</evidence>
<dbReference type="RefSeq" id="WP_196201404.1">
    <property type="nucleotide sequence ID" value="NZ_JADPUN010000133.1"/>
</dbReference>
<proteinExistence type="predicted"/>
<name>A0ABS0GUP1_9ACTN</name>
<gene>
    <name evidence="3" type="ORF">I0C86_12530</name>
</gene>
<keyword evidence="2" id="KW-0472">Membrane</keyword>
<feature type="compositionally biased region" description="Low complexity" evidence="1">
    <location>
        <begin position="53"/>
        <end position="73"/>
    </location>
</feature>
<keyword evidence="2" id="KW-1133">Transmembrane helix</keyword>
<keyword evidence="2" id="KW-0812">Transmembrane</keyword>
<comment type="caution">
    <text evidence="3">The sequence shown here is derived from an EMBL/GenBank/DDBJ whole genome shotgun (WGS) entry which is preliminary data.</text>
</comment>
<evidence type="ECO:0000313" key="4">
    <source>
        <dbReference type="Proteomes" id="UP000638560"/>
    </source>
</evidence>
<feature type="region of interest" description="Disordered" evidence="1">
    <location>
        <begin position="1"/>
        <end position="103"/>
    </location>
</feature>
<sequence>MTQRRTPSGQGPARRPDRAGRAGVPRPGRAASRDPGARSEPKQGPVRAAGNVRTSGAARTSGASRGTGASRSADGPRSGNRPGVARRTGAARTVKRTYAQQPRRYTGRATVLAGVLVALALAYTYPVRVYLNQQSDIARIEAAQQAQRKLIGDLTEEAALWDDPEYVKIKARERFFMVLPGEVPLVVLTDREGAARDAGVVPDPTQQRAPDPWYDTLWSSIQAANEQERTGQ</sequence>
<dbReference type="Pfam" id="PF04977">
    <property type="entry name" value="DivIC"/>
    <property type="match status" value="1"/>
</dbReference>
<dbReference type="InterPro" id="IPR007060">
    <property type="entry name" value="FtsL/DivIC"/>
</dbReference>
<evidence type="ECO:0000256" key="2">
    <source>
        <dbReference type="SAM" id="Phobius"/>
    </source>
</evidence>
<protein>
    <submittedName>
        <fullName evidence="3">Septum formation initiator family protein</fullName>
    </submittedName>
</protein>
<feature type="compositionally biased region" description="Basic and acidic residues" evidence="1">
    <location>
        <begin position="31"/>
        <end position="41"/>
    </location>
</feature>
<keyword evidence="4" id="KW-1185">Reference proteome</keyword>
<accession>A0ABS0GUP1</accession>